<dbReference type="InterPro" id="IPR006059">
    <property type="entry name" value="SBP"/>
</dbReference>
<dbReference type="CDD" id="cd14748">
    <property type="entry name" value="PBP2_UgpB"/>
    <property type="match status" value="1"/>
</dbReference>
<dbReference type="SUPFAM" id="SSF53850">
    <property type="entry name" value="Periplasmic binding protein-like II"/>
    <property type="match status" value="1"/>
</dbReference>
<dbReference type="PANTHER" id="PTHR30061">
    <property type="entry name" value="MALTOSE-BINDING PERIPLASMIC PROTEIN"/>
    <property type="match status" value="1"/>
</dbReference>
<evidence type="ECO:0000313" key="5">
    <source>
        <dbReference type="EMBL" id="PJF32361.1"/>
    </source>
</evidence>
<dbReference type="AlphaFoldDB" id="A0A2M8P493"/>
<accession>A0A2M8P493</accession>
<comment type="caution">
    <text evidence="5">The sequence shown here is derived from an EMBL/GenBank/DDBJ whole genome shotgun (WGS) entry which is preliminary data.</text>
</comment>
<comment type="similarity">
    <text evidence="1">Belongs to the bacterial solute-binding protein 1 family.</text>
</comment>
<protein>
    <submittedName>
        <fullName evidence="5">ABC transporter substrate-binding protein</fullName>
    </submittedName>
</protein>
<dbReference type="GO" id="GO:0055052">
    <property type="term" value="C:ATP-binding cassette (ABC) transporter complex, substrate-binding subunit-containing"/>
    <property type="evidence" value="ECO:0007669"/>
    <property type="project" value="TreeGrafter"/>
</dbReference>
<keyword evidence="3 4" id="KW-0732">Signal</keyword>
<dbReference type="GO" id="GO:0042956">
    <property type="term" value="P:maltodextrin transmembrane transport"/>
    <property type="evidence" value="ECO:0007669"/>
    <property type="project" value="TreeGrafter"/>
</dbReference>
<dbReference type="Gene3D" id="3.40.190.10">
    <property type="entry name" value="Periplasmic binding protein-like II"/>
    <property type="match status" value="1"/>
</dbReference>
<reference evidence="5 6" key="1">
    <citation type="submission" date="2017-11" db="EMBL/GenBank/DDBJ databases">
        <title>Evolution of Phototrophy in the Chloroflexi Phylum Driven by Horizontal Gene Transfer.</title>
        <authorList>
            <person name="Ward L.M."/>
            <person name="Hemp J."/>
            <person name="Shih P.M."/>
            <person name="Mcglynn S.E."/>
            <person name="Fischer W."/>
        </authorList>
    </citation>
    <scope>NUCLEOTIDE SEQUENCE [LARGE SCALE GENOMIC DNA]</scope>
    <source>
        <strain evidence="5">CP2_2F</strain>
    </source>
</reference>
<feature type="signal peptide" evidence="4">
    <location>
        <begin position="1"/>
        <end position="20"/>
    </location>
</feature>
<evidence type="ECO:0000256" key="2">
    <source>
        <dbReference type="ARBA" id="ARBA00022448"/>
    </source>
</evidence>
<keyword evidence="2" id="KW-0813">Transport</keyword>
<name>A0A2M8P493_9CHLR</name>
<dbReference type="PANTHER" id="PTHR30061:SF50">
    <property type="entry name" value="MALTOSE_MALTODEXTRIN-BINDING PERIPLASMIC PROTEIN"/>
    <property type="match status" value="1"/>
</dbReference>
<gene>
    <name evidence="5" type="ORF">CUN51_01650</name>
</gene>
<sequence>MKKTLRFLAFAIAVALIAVAAVPNAQAAQTVNLVLMGWSSSPSENERLQKIVDDWNAANPDIQVTLNQVPDYDTTLQKSLAGGEPPDVFYVDSFRFLDLVRADALMPIGDRLTDIDDFYPALRNAFTTNGQFYCPPKDFSTLALQINTEMFEAAGLSAPTTWEEMRAAAEALTKDGVFGVVVPADFARWIAFLYGAGGSVTDDEFTTMTINSPEAEAALEFYTGLYIDGLAKTPADLGVGWAGEAFGKGLVAMAFEGNWIEPYLKDQFPDLKHQAVELPAGPAGKATMAFTVCYAVPMRAKNPEAAIKFVDYLTGPEGMKAWTDLGLAMPTRASLRDGWLAQFPNLEPYLNGAEYARKWQFVPGFQAVLDKVNEQLSLVMSESQTVRGALAEIERVGNEVLASR</sequence>
<feature type="chain" id="PRO_5014734445" evidence="4">
    <location>
        <begin position="21"/>
        <end position="404"/>
    </location>
</feature>
<dbReference type="GO" id="GO:0015768">
    <property type="term" value="P:maltose transport"/>
    <property type="evidence" value="ECO:0007669"/>
    <property type="project" value="TreeGrafter"/>
</dbReference>
<dbReference type="EMBL" id="PGTK01000001">
    <property type="protein sequence ID" value="PJF32361.1"/>
    <property type="molecule type" value="Genomic_DNA"/>
</dbReference>
<evidence type="ECO:0000256" key="4">
    <source>
        <dbReference type="SAM" id="SignalP"/>
    </source>
</evidence>
<evidence type="ECO:0000256" key="1">
    <source>
        <dbReference type="ARBA" id="ARBA00008520"/>
    </source>
</evidence>
<organism evidence="5 6">
    <name type="scientific">Candidatus Thermofonsia Clade 1 bacterium</name>
    <dbReference type="NCBI Taxonomy" id="2364210"/>
    <lineage>
        <taxon>Bacteria</taxon>
        <taxon>Bacillati</taxon>
        <taxon>Chloroflexota</taxon>
        <taxon>Candidatus Thermofontia</taxon>
        <taxon>Candidatus Thermofonsia Clade 1</taxon>
    </lineage>
</organism>
<evidence type="ECO:0000313" key="6">
    <source>
        <dbReference type="Proteomes" id="UP000228921"/>
    </source>
</evidence>
<dbReference type="GO" id="GO:1901982">
    <property type="term" value="F:maltose binding"/>
    <property type="evidence" value="ECO:0007669"/>
    <property type="project" value="TreeGrafter"/>
</dbReference>
<dbReference type="Pfam" id="PF01547">
    <property type="entry name" value="SBP_bac_1"/>
    <property type="match status" value="1"/>
</dbReference>
<dbReference type="Proteomes" id="UP000228921">
    <property type="component" value="Unassembled WGS sequence"/>
</dbReference>
<proteinExistence type="inferred from homology"/>
<evidence type="ECO:0000256" key="3">
    <source>
        <dbReference type="ARBA" id="ARBA00022729"/>
    </source>
</evidence>